<dbReference type="PRINTS" id="PR00320">
    <property type="entry name" value="GPROTEINBRPT"/>
</dbReference>
<keyword evidence="8" id="KW-0687">Ribonucleoprotein</keyword>
<keyword evidence="6" id="KW-0560">Oxidoreductase</keyword>
<dbReference type="AlphaFoldDB" id="A0A194VEF6"/>
<dbReference type="FunFam" id="2.130.10.10:FF:000657">
    <property type="entry name" value="U3 small nucleolar RNA associated protein"/>
    <property type="match status" value="1"/>
</dbReference>
<dbReference type="SUPFAM" id="SSF51735">
    <property type="entry name" value="NAD(P)-binding Rossmann-fold domains"/>
    <property type="match status" value="1"/>
</dbReference>
<evidence type="ECO:0000259" key="12">
    <source>
        <dbReference type="SMART" id="SM00822"/>
    </source>
</evidence>
<keyword evidence="14" id="KW-1185">Reference proteome</keyword>
<proteinExistence type="inferred from homology"/>
<evidence type="ECO:0000256" key="3">
    <source>
        <dbReference type="ARBA" id="ARBA00021762"/>
    </source>
</evidence>
<dbReference type="Gene3D" id="2.130.10.10">
    <property type="entry name" value="YVTN repeat-like/Quinoprotein amine dehydrogenase"/>
    <property type="match status" value="2"/>
</dbReference>
<evidence type="ECO:0000256" key="11">
    <source>
        <dbReference type="SAM" id="MobiDB-lite"/>
    </source>
</evidence>
<dbReference type="InterPro" id="IPR051733">
    <property type="entry name" value="WD_repeat_DCAF13/WDSOF1"/>
</dbReference>
<dbReference type="CDD" id="cd05339">
    <property type="entry name" value="17beta-HSDXI-like_SDR_c"/>
    <property type="match status" value="1"/>
</dbReference>
<dbReference type="SMART" id="SM00822">
    <property type="entry name" value="PKS_KR"/>
    <property type="match status" value="1"/>
</dbReference>
<dbReference type="PROSITE" id="PS50294">
    <property type="entry name" value="WD_REPEATS_REGION"/>
    <property type="match status" value="3"/>
</dbReference>
<dbReference type="InterPro" id="IPR057326">
    <property type="entry name" value="KR_dom"/>
</dbReference>
<feature type="repeat" description="WD" evidence="10">
    <location>
        <begin position="321"/>
        <end position="362"/>
    </location>
</feature>
<evidence type="ECO:0000256" key="7">
    <source>
        <dbReference type="ARBA" id="ARBA00023242"/>
    </source>
</evidence>
<gene>
    <name evidence="13" type="ORF">VP1G_09490</name>
</gene>
<dbReference type="PRINTS" id="PR00081">
    <property type="entry name" value="GDHRDH"/>
</dbReference>
<evidence type="ECO:0000256" key="8">
    <source>
        <dbReference type="ARBA" id="ARBA00023274"/>
    </source>
</evidence>
<feature type="repeat" description="WD" evidence="10">
    <location>
        <begin position="192"/>
        <end position="234"/>
    </location>
</feature>
<dbReference type="PANTHER" id="PTHR22851:SF0">
    <property type="entry name" value="DDB1- AND CUL4-ASSOCIATED FACTOR 13"/>
    <property type="match status" value="1"/>
</dbReference>
<organism evidence="13 14">
    <name type="scientific">Cytospora mali</name>
    <name type="common">Apple Valsa canker fungus</name>
    <name type="synonym">Valsa mali</name>
    <dbReference type="NCBI Taxonomy" id="578113"/>
    <lineage>
        <taxon>Eukaryota</taxon>
        <taxon>Fungi</taxon>
        <taxon>Dikarya</taxon>
        <taxon>Ascomycota</taxon>
        <taxon>Pezizomycotina</taxon>
        <taxon>Sordariomycetes</taxon>
        <taxon>Sordariomycetidae</taxon>
        <taxon>Diaporthales</taxon>
        <taxon>Cytosporaceae</taxon>
        <taxon>Cytospora</taxon>
    </lineage>
</organism>
<evidence type="ECO:0000256" key="6">
    <source>
        <dbReference type="ARBA" id="ARBA00023002"/>
    </source>
</evidence>
<dbReference type="GO" id="GO:0016567">
    <property type="term" value="P:protein ubiquitination"/>
    <property type="evidence" value="ECO:0007669"/>
    <property type="project" value="UniProtKB-UniPathway"/>
</dbReference>
<feature type="repeat" description="WD" evidence="10">
    <location>
        <begin position="278"/>
        <end position="309"/>
    </location>
</feature>
<dbReference type="InterPro" id="IPR020472">
    <property type="entry name" value="WD40_PAC1"/>
</dbReference>
<dbReference type="InterPro" id="IPR001680">
    <property type="entry name" value="WD40_rpt"/>
</dbReference>
<dbReference type="PANTHER" id="PTHR22851">
    <property type="entry name" value="U3 SMALL NUCLEOLAR RNA U3 SNORNA ASSOCIATED PROTEIN"/>
    <property type="match status" value="1"/>
</dbReference>
<evidence type="ECO:0000256" key="9">
    <source>
        <dbReference type="ARBA" id="ARBA00032239"/>
    </source>
</evidence>
<evidence type="ECO:0000313" key="13">
    <source>
        <dbReference type="EMBL" id="KUI62385.1"/>
    </source>
</evidence>
<dbReference type="OrthoDB" id="10249065at2759"/>
<feature type="repeat" description="WD" evidence="10">
    <location>
        <begin position="62"/>
        <end position="104"/>
    </location>
</feature>
<dbReference type="SUPFAM" id="SSF50978">
    <property type="entry name" value="WD40 repeat-like"/>
    <property type="match status" value="1"/>
</dbReference>
<name>A0A194VEF6_CYTMA</name>
<accession>A0A194VEF6</accession>
<feature type="domain" description="Ketoreductase" evidence="12">
    <location>
        <begin position="532"/>
        <end position="711"/>
    </location>
</feature>
<dbReference type="STRING" id="694573.A0A194VEF6"/>
<dbReference type="InterPro" id="IPR002347">
    <property type="entry name" value="SDR_fam"/>
</dbReference>
<evidence type="ECO:0000256" key="5">
    <source>
        <dbReference type="ARBA" id="ARBA00022737"/>
    </source>
</evidence>
<evidence type="ECO:0000256" key="1">
    <source>
        <dbReference type="ARBA" id="ARBA00004604"/>
    </source>
</evidence>
<dbReference type="Proteomes" id="UP000078576">
    <property type="component" value="Unassembled WGS sequence"/>
</dbReference>
<evidence type="ECO:0000256" key="4">
    <source>
        <dbReference type="ARBA" id="ARBA00022574"/>
    </source>
</evidence>
<dbReference type="CDD" id="cd00200">
    <property type="entry name" value="WD40"/>
    <property type="match status" value="1"/>
</dbReference>
<dbReference type="InterPro" id="IPR019775">
    <property type="entry name" value="WD40_repeat_CS"/>
</dbReference>
<keyword evidence="7" id="KW-0539">Nucleus</keyword>
<dbReference type="GO" id="GO:0032040">
    <property type="term" value="C:small-subunit processome"/>
    <property type="evidence" value="ECO:0007669"/>
    <property type="project" value="TreeGrafter"/>
</dbReference>
<dbReference type="Gene3D" id="3.40.50.720">
    <property type="entry name" value="NAD(P)-binding Rossmann-like Domain"/>
    <property type="match status" value="1"/>
</dbReference>
<evidence type="ECO:0000256" key="2">
    <source>
        <dbReference type="ARBA" id="ARBA00005649"/>
    </source>
</evidence>
<dbReference type="GO" id="GO:0000462">
    <property type="term" value="P:maturation of SSU-rRNA from tricistronic rRNA transcript (SSU-rRNA, 5.8S rRNA, LSU-rRNA)"/>
    <property type="evidence" value="ECO:0007669"/>
    <property type="project" value="TreeGrafter"/>
</dbReference>
<dbReference type="InterPro" id="IPR015943">
    <property type="entry name" value="WD40/YVTN_repeat-like_dom_sf"/>
</dbReference>
<reference evidence="14" key="1">
    <citation type="submission" date="2014-12" db="EMBL/GenBank/DDBJ databases">
        <title>Genome Sequence of Valsa Canker Pathogens Uncovers a Specific Adaption of Colonization on Woody Bark.</title>
        <authorList>
            <person name="Yin Z."/>
            <person name="Liu H."/>
            <person name="Gao X."/>
            <person name="Li Z."/>
            <person name="Song N."/>
            <person name="Ke X."/>
            <person name="Dai Q."/>
            <person name="Wu Y."/>
            <person name="Sun Y."/>
            <person name="Xu J.-R."/>
            <person name="Kang Z.K."/>
            <person name="Wang L."/>
            <person name="Huang L."/>
        </authorList>
    </citation>
    <scope>NUCLEOTIDE SEQUENCE [LARGE SCALE GENOMIC DNA]</scope>
    <source>
        <strain evidence="14">SXYL134</strain>
    </source>
</reference>
<comment type="similarity">
    <text evidence="2">Belongs to the WD repeat DCAF13/WDSOF1 family.</text>
</comment>
<dbReference type="Pfam" id="PF00106">
    <property type="entry name" value="adh_short"/>
    <property type="match status" value="1"/>
</dbReference>
<comment type="subcellular location">
    <subcellularLocation>
        <location evidence="1">Nucleus</location>
        <location evidence="1">Nucleolus</location>
    </subcellularLocation>
</comment>
<dbReference type="PRINTS" id="PR00080">
    <property type="entry name" value="SDRFAMILY"/>
</dbReference>
<keyword evidence="4 10" id="KW-0853">WD repeat</keyword>
<dbReference type="Pfam" id="PF04158">
    <property type="entry name" value="Sof1"/>
    <property type="match status" value="1"/>
</dbReference>
<dbReference type="InterPro" id="IPR036291">
    <property type="entry name" value="NAD(P)-bd_dom_sf"/>
</dbReference>
<keyword evidence="5" id="KW-0677">Repeat</keyword>
<dbReference type="PROSITE" id="PS50082">
    <property type="entry name" value="WD_REPEATS_2"/>
    <property type="match status" value="4"/>
</dbReference>
<dbReference type="SMART" id="SM00320">
    <property type="entry name" value="WD40"/>
    <property type="match status" value="7"/>
</dbReference>
<protein>
    <recommendedName>
        <fullName evidence="3">DDB1- and CUL4-associated factor 13</fullName>
    </recommendedName>
    <alternativeName>
        <fullName evidence="9">WD repeat and SOF domain-containing protein 1</fullName>
    </alternativeName>
</protein>
<feature type="region of interest" description="Disordered" evidence="11">
    <location>
        <begin position="1"/>
        <end position="26"/>
    </location>
</feature>
<dbReference type="Pfam" id="PF00400">
    <property type="entry name" value="WD40"/>
    <property type="match status" value="4"/>
</dbReference>
<dbReference type="InterPro" id="IPR007287">
    <property type="entry name" value="Sof1"/>
</dbReference>
<dbReference type="FunFam" id="2.130.10.10:FF:000743">
    <property type="entry name" value="U3 small nucleolar RNA associated protein"/>
    <property type="match status" value="1"/>
</dbReference>
<evidence type="ECO:0000256" key="10">
    <source>
        <dbReference type="PROSITE-ProRule" id="PRU00221"/>
    </source>
</evidence>
<dbReference type="EMBL" id="KN714810">
    <property type="protein sequence ID" value="KUI62385.1"/>
    <property type="molecule type" value="Genomic_DNA"/>
</dbReference>
<evidence type="ECO:0000313" key="14">
    <source>
        <dbReference type="Proteomes" id="UP000078576"/>
    </source>
</evidence>
<dbReference type="GO" id="GO:0016491">
    <property type="term" value="F:oxidoreductase activity"/>
    <property type="evidence" value="ECO:0007669"/>
    <property type="project" value="UniProtKB-KW"/>
</dbReference>
<dbReference type="InterPro" id="IPR036322">
    <property type="entry name" value="WD40_repeat_dom_sf"/>
</dbReference>
<dbReference type="UniPathway" id="UPA00143"/>
<dbReference type="PROSITE" id="PS00678">
    <property type="entry name" value="WD_REPEATS_1"/>
    <property type="match status" value="2"/>
</dbReference>
<sequence>MKIKALSRSIAAHQPPGSDVAKQPKNMDAAAHPFERAREYKRALNAVKMERMFAQPFICQLGQGHVDGVYQLAKDPNSLNMLASGSGDGVVKVWDMESREQTWHVNAHANLVKGLTWTKDQKLLTCGTDRKIHLFDPTTSSESAPLTTFTGASAFTSLSHHRSKNAFAAASGSNIQVYDLERFAAAPEEFSWPNATDTINAVKFNQVEQSVLASVASDRSIVIWDVRLSTPVTKTVLTFASNAVSWNPMEAFNLAVANEDHNCYIFDVRKFDRALNVLKGHVAAVMDVEFSPTGEELATASYDRTIRIFPRDQGHSRDIYHTKRMQRVFATKWTPDSKYLITGSDDGNIRLWRANASKREGVKATRQRQAEEYNAKLVDRFQHMPEIRRIRRHRHIPTVVKKAEGIKGEELKSIKRREENERKHTKKQFEQRTSEREKMILARGFDRPPQRDSWFAPLSVDLFLKVLNVTFFHPFVAWMIPLCFRAEHMDWDKTPIRVTIAYATAVTIWWMLGVINKRVAFGLPREVNLEDEVIVITGGASGLGLLIAEVYGMRGASVAVLDVREMSNGEARGVTYYKCDVTDKDQVARVARQIEQDLGTPTVLINNAAIVVGKRLLDMDMGEMERSINTNLLSCFYTLKTFLPAMVRSPNGGTIVTVSSVIGQVGAARLTDYAAAKAGLIGLHKSLTAELRQSHPGVRTVLVTPGQLSTPLFYGVQTPSSFLAPVVEPVEVAKEVIAAIDSGRAEFISMPLYARMMDWYNVLPLSLQVIARRLAGVDTAMNGFIGRKGNELSGKNGELI</sequence>